<evidence type="ECO:0000259" key="2">
    <source>
        <dbReference type="Pfam" id="PF00350"/>
    </source>
</evidence>
<dbReference type="InterPro" id="IPR027417">
    <property type="entry name" value="P-loop_NTPase"/>
</dbReference>
<dbReference type="PANTHER" id="PTHR43681">
    <property type="entry name" value="TRANSMEMBRANE GTPASE FZO"/>
    <property type="match status" value="1"/>
</dbReference>
<accession>A0A2M7T7M1</accession>
<dbReference type="Proteomes" id="UP000230956">
    <property type="component" value="Unassembled WGS sequence"/>
</dbReference>
<comment type="caution">
    <text evidence="3">The sequence shown here is derived from an EMBL/GenBank/DDBJ whole genome shotgun (WGS) entry which is preliminary data.</text>
</comment>
<feature type="coiled-coil region" evidence="1">
    <location>
        <begin position="550"/>
        <end position="584"/>
    </location>
</feature>
<reference evidence="4" key="1">
    <citation type="submission" date="2017-09" db="EMBL/GenBank/DDBJ databases">
        <title>Depth-based differentiation of microbial function through sediment-hosted aquifers and enrichment of novel symbionts in the deep terrestrial subsurface.</title>
        <authorList>
            <person name="Probst A.J."/>
            <person name="Ladd B."/>
            <person name="Jarett J.K."/>
            <person name="Geller-Mcgrath D.E."/>
            <person name="Sieber C.M.K."/>
            <person name="Emerson J.B."/>
            <person name="Anantharaman K."/>
            <person name="Thomas B.C."/>
            <person name="Malmstrom R."/>
            <person name="Stieglmeier M."/>
            <person name="Klingl A."/>
            <person name="Woyke T."/>
            <person name="Ryan C.M."/>
            <person name="Banfield J.F."/>
        </authorList>
    </citation>
    <scope>NUCLEOTIDE SEQUENCE [LARGE SCALE GENOMIC DNA]</scope>
</reference>
<evidence type="ECO:0000313" key="3">
    <source>
        <dbReference type="EMBL" id="PIZ38331.1"/>
    </source>
</evidence>
<sequence>MLINYAEAKTETLMALGKLKANLNHDESLGNNNMLEYAIEKLTDNKFNLVVMGEFKRGKTSFINALLGESVLPMAVVPLTSIITELVYGDIPSAEVIFEDGKRKTISLEVLDDYVTERKNPSNEKGAKKVIVRYPSKYLQEGVILVDTPGVGSIYEHNTEVSYDYLPEADAVIFLVSSDPPISKTEIAFLADVKEYIEKLFFIQNKIDYLSDGEREESLAFNRKVLEQALGNSVTLIPLSARLALQARQNGNQEMLLKSNLPEFERELSEFLLKEKGMLILTVAVNRGLQATNNILRHIELELKTLEAPIEIVEKQLGDFKKYVEQIERKRLDAHYLMKGQISELLKQYDEEVETLNKERLPEAINELESEFQKVKAGPKREIAEKLDEAVRGIILSIFTRWRSEQEKKMSSGFQAVAERLIEETNKIAQEIASTASEIFGLSLSQIVDTVMLIDSKRFYYLLDEETTSIDLLVMPVRGMLPKVFAAKMIYTDSKQKLTDLFGMHCGRVRGDLYERLDESLLSLKGMLNSRVSEMVSSVESAVVRGLEYRQKNESEIQRRKLELEAYKEKVEKIDLELKALSAKIDNERGVNEAAK</sequence>
<feature type="domain" description="Dynamin N-terminal" evidence="2">
    <location>
        <begin position="49"/>
        <end position="202"/>
    </location>
</feature>
<evidence type="ECO:0000256" key="1">
    <source>
        <dbReference type="SAM" id="Coils"/>
    </source>
</evidence>
<dbReference type="CDD" id="cd09912">
    <property type="entry name" value="DLP_2"/>
    <property type="match status" value="1"/>
</dbReference>
<name>A0A2M7T7M1_9ACTN</name>
<gene>
    <name evidence="3" type="ORF">COY37_06340</name>
</gene>
<proteinExistence type="predicted"/>
<dbReference type="InterPro" id="IPR051943">
    <property type="entry name" value="TRAFAC_Dynamin-like_GTPase"/>
</dbReference>
<protein>
    <recommendedName>
        <fullName evidence="2">Dynamin N-terminal domain-containing protein</fullName>
    </recommendedName>
</protein>
<dbReference type="SUPFAM" id="SSF52540">
    <property type="entry name" value="P-loop containing nucleoside triphosphate hydrolases"/>
    <property type="match status" value="1"/>
</dbReference>
<dbReference type="AlphaFoldDB" id="A0A2M7T7M1"/>
<dbReference type="RefSeq" id="WP_286976794.1">
    <property type="nucleotide sequence ID" value="NZ_PFKS01000250.1"/>
</dbReference>
<dbReference type="PANTHER" id="PTHR43681:SF1">
    <property type="entry name" value="SARCALUMENIN"/>
    <property type="match status" value="1"/>
</dbReference>
<dbReference type="Pfam" id="PF00350">
    <property type="entry name" value="Dynamin_N"/>
    <property type="match status" value="1"/>
</dbReference>
<dbReference type="InterPro" id="IPR045063">
    <property type="entry name" value="Dynamin_N"/>
</dbReference>
<organism evidence="3 4">
    <name type="scientific">Candidatus Aquicultor secundus</name>
    <dbReference type="NCBI Taxonomy" id="1973895"/>
    <lineage>
        <taxon>Bacteria</taxon>
        <taxon>Bacillati</taxon>
        <taxon>Actinomycetota</taxon>
        <taxon>Candidatus Aquicultoria</taxon>
        <taxon>Candidatus Aquicultorales</taxon>
        <taxon>Candidatus Aquicultoraceae</taxon>
        <taxon>Candidatus Aquicultor</taxon>
    </lineage>
</organism>
<dbReference type="Gene3D" id="3.40.50.300">
    <property type="entry name" value="P-loop containing nucleotide triphosphate hydrolases"/>
    <property type="match status" value="1"/>
</dbReference>
<dbReference type="EMBL" id="PFNG01000151">
    <property type="protein sequence ID" value="PIZ38331.1"/>
    <property type="molecule type" value="Genomic_DNA"/>
</dbReference>
<evidence type="ECO:0000313" key="4">
    <source>
        <dbReference type="Proteomes" id="UP000230956"/>
    </source>
</evidence>
<keyword evidence="1" id="KW-0175">Coiled coil</keyword>